<dbReference type="Gene3D" id="3.90.1590.10">
    <property type="entry name" value="glutathione-dependent formaldehyde- activating enzyme (gfa)"/>
    <property type="match status" value="1"/>
</dbReference>
<evidence type="ECO:0000256" key="2">
    <source>
        <dbReference type="ARBA" id="ARBA00022723"/>
    </source>
</evidence>
<gene>
    <name evidence="6" type="ORF">HETIRDRAFT_308267</name>
</gene>
<dbReference type="InParanoid" id="W4KLU5"/>
<keyword evidence="7" id="KW-1185">Reference proteome</keyword>
<feature type="domain" description="CENP-V/GFA" evidence="5">
    <location>
        <begin position="11"/>
        <end position="122"/>
    </location>
</feature>
<dbReference type="SUPFAM" id="SSF51316">
    <property type="entry name" value="Mss4-like"/>
    <property type="match status" value="1"/>
</dbReference>
<accession>W4KLU5</accession>
<dbReference type="PROSITE" id="PS51891">
    <property type="entry name" value="CENP_V_GFA"/>
    <property type="match status" value="1"/>
</dbReference>
<reference evidence="6 7" key="1">
    <citation type="journal article" date="2012" name="New Phytol.">
        <title>Insight into trade-off between wood decay and parasitism from the genome of a fungal forest pathogen.</title>
        <authorList>
            <person name="Olson A."/>
            <person name="Aerts A."/>
            <person name="Asiegbu F."/>
            <person name="Belbahri L."/>
            <person name="Bouzid O."/>
            <person name="Broberg A."/>
            <person name="Canback B."/>
            <person name="Coutinho P.M."/>
            <person name="Cullen D."/>
            <person name="Dalman K."/>
            <person name="Deflorio G."/>
            <person name="van Diepen L.T."/>
            <person name="Dunand C."/>
            <person name="Duplessis S."/>
            <person name="Durling M."/>
            <person name="Gonthier P."/>
            <person name="Grimwood J."/>
            <person name="Fossdal C.G."/>
            <person name="Hansson D."/>
            <person name="Henrissat B."/>
            <person name="Hietala A."/>
            <person name="Himmelstrand K."/>
            <person name="Hoffmeister D."/>
            <person name="Hogberg N."/>
            <person name="James T.Y."/>
            <person name="Karlsson M."/>
            <person name="Kohler A."/>
            <person name="Kues U."/>
            <person name="Lee Y.H."/>
            <person name="Lin Y.C."/>
            <person name="Lind M."/>
            <person name="Lindquist E."/>
            <person name="Lombard V."/>
            <person name="Lucas S."/>
            <person name="Lunden K."/>
            <person name="Morin E."/>
            <person name="Murat C."/>
            <person name="Park J."/>
            <person name="Raffaello T."/>
            <person name="Rouze P."/>
            <person name="Salamov A."/>
            <person name="Schmutz J."/>
            <person name="Solheim H."/>
            <person name="Stahlberg J."/>
            <person name="Velez H."/>
            <person name="de Vries R.P."/>
            <person name="Wiebenga A."/>
            <person name="Woodward S."/>
            <person name="Yakovlev I."/>
            <person name="Garbelotto M."/>
            <person name="Martin F."/>
            <person name="Grigoriev I.V."/>
            <person name="Stenlid J."/>
        </authorList>
    </citation>
    <scope>NUCLEOTIDE SEQUENCE [LARGE SCALE GENOMIC DNA]</scope>
    <source>
        <strain evidence="6 7">TC 32-1</strain>
    </source>
</reference>
<keyword evidence="4" id="KW-0456">Lyase</keyword>
<dbReference type="HOGENOM" id="CLU_055491_8_1_1"/>
<dbReference type="InterPro" id="IPR006913">
    <property type="entry name" value="CENP-V/GFA"/>
</dbReference>
<dbReference type="EMBL" id="KI925454">
    <property type="protein sequence ID" value="ETW86777.1"/>
    <property type="molecule type" value="Genomic_DNA"/>
</dbReference>
<dbReference type="GO" id="GO:0046872">
    <property type="term" value="F:metal ion binding"/>
    <property type="evidence" value="ECO:0007669"/>
    <property type="project" value="UniProtKB-KW"/>
</dbReference>
<dbReference type="AlphaFoldDB" id="W4KLU5"/>
<protein>
    <recommendedName>
        <fullName evidence="5">CENP-V/GFA domain-containing protein</fullName>
    </recommendedName>
</protein>
<sequence>MSTTISVESPLKGGCYCGAVSYAISAPPVTRAFCHCTQCQRLNACPFIHTIHVDALHFTWAHATPHESFLDRFVNPSRPWKQRFRCKSCGCTIASKNSKTNRVSVWGAQLERDDEGKVKRWDEVKPTAHIFYATRMLDIDDGLGKWEGYEGKSKELL</sequence>
<keyword evidence="2" id="KW-0479">Metal-binding</keyword>
<dbReference type="GO" id="GO:0016846">
    <property type="term" value="F:carbon-sulfur lyase activity"/>
    <property type="evidence" value="ECO:0007669"/>
    <property type="project" value="InterPro"/>
</dbReference>
<dbReference type="PANTHER" id="PTHR33337">
    <property type="entry name" value="GFA DOMAIN-CONTAINING PROTEIN"/>
    <property type="match status" value="1"/>
</dbReference>
<evidence type="ECO:0000256" key="1">
    <source>
        <dbReference type="ARBA" id="ARBA00005495"/>
    </source>
</evidence>
<evidence type="ECO:0000256" key="4">
    <source>
        <dbReference type="ARBA" id="ARBA00023239"/>
    </source>
</evidence>
<evidence type="ECO:0000256" key="3">
    <source>
        <dbReference type="ARBA" id="ARBA00022833"/>
    </source>
</evidence>
<evidence type="ECO:0000259" key="5">
    <source>
        <dbReference type="PROSITE" id="PS51891"/>
    </source>
</evidence>
<keyword evidence="3" id="KW-0862">Zinc</keyword>
<dbReference type="eggNOG" id="ENOG502SB33">
    <property type="taxonomic scope" value="Eukaryota"/>
</dbReference>
<proteinExistence type="inferred from homology"/>
<dbReference type="GeneID" id="20669565"/>
<dbReference type="OrthoDB" id="9970124at2759"/>
<dbReference type="Pfam" id="PF04828">
    <property type="entry name" value="GFA"/>
    <property type="match status" value="1"/>
</dbReference>
<comment type="similarity">
    <text evidence="1">Belongs to the Gfa family.</text>
</comment>
<dbReference type="Proteomes" id="UP000030671">
    <property type="component" value="Unassembled WGS sequence"/>
</dbReference>
<name>W4KLU5_HETIT</name>
<organism evidence="6 7">
    <name type="scientific">Heterobasidion irregulare (strain TC 32-1)</name>
    <dbReference type="NCBI Taxonomy" id="747525"/>
    <lineage>
        <taxon>Eukaryota</taxon>
        <taxon>Fungi</taxon>
        <taxon>Dikarya</taxon>
        <taxon>Basidiomycota</taxon>
        <taxon>Agaricomycotina</taxon>
        <taxon>Agaricomycetes</taxon>
        <taxon>Russulales</taxon>
        <taxon>Bondarzewiaceae</taxon>
        <taxon>Heterobasidion</taxon>
        <taxon>Heterobasidion annosum species complex</taxon>
    </lineage>
</organism>
<evidence type="ECO:0000313" key="6">
    <source>
        <dbReference type="EMBL" id="ETW86777.1"/>
    </source>
</evidence>
<dbReference type="InterPro" id="IPR011057">
    <property type="entry name" value="Mss4-like_sf"/>
</dbReference>
<dbReference type="PANTHER" id="PTHR33337:SF40">
    <property type="entry name" value="CENP-V_GFA DOMAIN-CONTAINING PROTEIN-RELATED"/>
    <property type="match status" value="1"/>
</dbReference>
<dbReference type="RefSeq" id="XP_009540762.1">
    <property type="nucleotide sequence ID" value="XM_009542467.1"/>
</dbReference>
<evidence type="ECO:0000313" key="7">
    <source>
        <dbReference type="Proteomes" id="UP000030671"/>
    </source>
</evidence>
<dbReference type="KEGG" id="hir:HETIRDRAFT_308267"/>